<organism evidence="1 2">
    <name type="scientific">Glossina palpalis gambiensis</name>
    <dbReference type="NCBI Taxonomy" id="67801"/>
    <lineage>
        <taxon>Eukaryota</taxon>
        <taxon>Metazoa</taxon>
        <taxon>Ecdysozoa</taxon>
        <taxon>Arthropoda</taxon>
        <taxon>Hexapoda</taxon>
        <taxon>Insecta</taxon>
        <taxon>Pterygota</taxon>
        <taxon>Neoptera</taxon>
        <taxon>Endopterygota</taxon>
        <taxon>Diptera</taxon>
        <taxon>Brachycera</taxon>
        <taxon>Muscomorpha</taxon>
        <taxon>Hippoboscoidea</taxon>
        <taxon>Glossinidae</taxon>
        <taxon>Glossina</taxon>
    </lineage>
</organism>
<dbReference type="EnsemblMetazoa" id="GPPI030325-RA">
    <property type="protein sequence ID" value="GPPI030325-PA"/>
    <property type="gene ID" value="GPPI030325"/>
</dbReference>
<sequence length="111" mass="13026">MDVCTKTTLTSCGINEKKNGGQLYRVETASRCGFYRNVIDYHHCTFPSGITKQHLKLVNRNAVEERIYTIERHEIIIHLDLPDECRKIDSWWDQLNILYFTALKVIKVKLN</sequence>
<dbReference type="Proteomes" id="UP000092460">
    <property type="component" value="Unassembled WGS sequence"/>
</dbReference>
<evidence type="ECO:0000313" key="2">
    <source>
        <dbReference type="Proteomes" id="UP000092460"/>
    </source>
</evidence>
<dbReference type="EMBL" id="JXJN01014393">
    <property type="status" value="NOT_ANNOTATED_CDS"/>
    <property type="molecule type" value="Genomic_DNA"/>
</dbReference>
<accession>A0A1B0BHJ4</accession>
<proteinExistence type="predicted"/>
<reference evidence="2" key="1">
    <citation type="submission" date="2015-01" db="EMBL/GenBank/DDBJ databases">
        <authorList>
            <person name="Aksoy S."/>
            <person name="Warren W."/>
            <person name="Wilson R.K."/>
        </authorList>
    </citation>
    <scope>NUCLEOTIDE SEQUENCE [LARGE SCALE GENOMIC DNA]</scope>
    <source>
        <strain evidence="2">IAEA</strain>
    </source>
</reference>
<protein>
    <submittedName>
        <fullName evidence="1">Uncharacterized protein</fullName>
    </submittedName>
</protein>
<name>A0A1B0BHJ4_9MUSC</name>
<keyword evidence="2" id="KW-1185">Reference proteome</keyword>
<dbReference type="AlphaFoldDB" id="A0A1B0BHJ4"/>
<evidence type="ECO:0000313" key="1">
    <source>
        <dbReference type="EnsemblMetazoa" id="GPPI030325-PA"/>
    </source>
</evidence>
<reference evidence="1" key="2">
    <citation type="submission" date="2020-05" db="UniProtKB">
        <authorList>
            <consortium name="EnsemblMetazoa"/>
        </authorList>
    </citation>
    <scope>IDENTIFICATION</scope>
    <source>
        <strain evidence="1">IAEA</strain>
    </source>
</reference>
<dbReference type="VEuPathDB" id="VectorBase:GPPI030325"/>